<proteinExistence type="predicted"/>
<dbReference type="Proteomes" id="UP001383192">
    <property type="component" value="Unassembled WGS sequence"/>
</dbReference>
<dbReference type="EMBL" id="JAYKXP010000013">
    <property type="protein sequence ID" value="KAK7051306.1"/>
    <property type="molecule type" value="Genomic_DNA"/>
</dbReference>
<dbReference type="InterPro" id="IPR004305">
    <property type="entry name" value="Thiaminase-2/PQQC"/>
</dbReference>
<gene>
    <name evidence="2" type="ORF">VNI00_004806</name>
</gene>
<dbReference type="AlphaFoldDB" id="A0AAW0DEZ2"/>
<dbReference type="InterPro" id="IPR016084">
    <property type="entry name" value="Haem_Oase-like_multi-hlx"/>
</dbReference>
<sequence length="332" mass="37552">MTALTSKANIKSSREGFTLFSIYEDGVLAKRGQGADHVYQAVFEEEQPTPDVVISRFWNDPRNQGIIDAFMNNQLCIDAAQGKPEAIEAYKRYAVQDYFYLLDWFKFRVLRLATLPHDDFELDSLGTELDSVHRSLNNFVKWWYETCIAPESDGGLGMDPEDFQVERSIGAIAYGQYLQNNARQVDWYNLHIILIGCYWAWSKLGVKLYNDPSTNRDTIFYKTWIAPNVDTSSGTADLTRSAKALSQFLDDNAAANVSAVSDAEAHEIFRAALRLEVGLFNSAYDTPVPRPGRVPTLPDWLPTGPGPVQRSRLQISWEKLLGLKADETDEKF</sequence>
<protein>
    <recommendedName>
        <fullName evidence="1">Thiaminase-2/PQQC domain-containing protein</fullName>
    </recommendedName>
</protein>
<dbReference type="Gene3D" id="1.20.910.10">
    <property type="entry name" value="Heme oxygenase-like"/>
    <property type="match status" value="1"/>
</dbReference>
<name>A0AAW0DEZ2_9AGAR</name>
<keyword evidence="3" id="KW-1185">Reference proteome</keyword>
<dbReference type="SUPFAM" id="SSF48613">
    <property type="entry name" value="Heme oxygenase-like"/>
    <property type="match status" value="1"/>
</dbReference>
<accession>A0AAW0DEZ2</accession>
<dbReference type="CDD" id="cd19359">
    <property type="entry name" value="TenA_C_Bt3146-like"/>
    <property type="match status" value="1"/>
</dbReference>
<feature type="domain" description="Thiaminase-2/PQQC" evidence="1">
    <location>
        <begin position="90"/>
        <end position="285"/>
    </location>
</feature>
<dbReference type="Pfam" id="PF03070">
    <property type="entry name" value="TENA_THI-4"/>
    <property type="match status" value="1"/>
</dbReference>
<reference evidence="2 3" key="1">
    <citation type="submission" date="2024-01" db="EMBL/GenBank/DDBJ databases">
        <title>A draft genome for a cacao thread blight-causing isolate of Paramarasmius palmivorus.</title>
        <authorList>
            <person name="Baruah I.K."/>
            <person name="Bukari Y."/>
            <person name="Amoako-Attah I."/>
            <person name="Meinhardt L.W."/>
            <person name="Bailey B.A."/>
            <person name="Cohen S.P."/>
        </authorList>
    </citation>
    <scope>NUCLEOTIDE SEQUENCE [LARGE SCALE GENOMIC DNA]</scope>
    <source>
        <strain evidence="2 3">GH-12</strain>
    </source>
</reference>
<dbReference type="GO" id="GO:0006772">
    <property type="term" value="P:thiamine metabolic process"/>
    <property type="evidence" value="ECO:0007669"/>
    <property type="project" value="UniProtKB-ARBA"/>
</dbReference>
<organism evidence="2 3">
    <name type="scientific">Paramarasmius palmivorus</name>
    <dbReference type="NCBI Taxonomy" id="297713"/>
    <lineage>
        <taxon>Eukaryota</taxon>
        <taxon>Fungi</taxon>
        <taxon>Dikarya</taxon>
        <taxon>Basidiomycota</taxon>
        <taxon>Agaricomycotina</taxon>
        <taxon>Agaricomycetes</taxon>
        <taxon>Agaricomycetidae</taxon>
        <taxon>Agaricales</taxon>
        <taxon>Marasmiineae</taxon>
        <taxon>Marasmiaceae</taxon>
        <taxon>Paramarasmius</taxon>
    </lineage>
</organism>
<evidence type="ECO:0000313" key="3">
    <source>
        <dbReference type="Proteomes" id="UP001383192"/>
    </source>
</evidence>
<evidence type="ECO:0000313" key="2">
    <source>
        <dbReference type="EMBL" id="KAK7051306.1"/>
    </source>
</evidence>
<comment type="caution">
    <text evidence="2">The sequence shown here is derived from an EMBL/GenBank/DDBJ whole genome shotgun (WGS) entry which is preliminary data.</text>
</comment>
<evidence type="ECO:0000259" key="1">
    <source>
        <dbReference type="Pfam" id="PF03070"/>
    </source>
</evidence>